<organism evidence="4 5">
    <name type="scientific">Vreelandella aquamarina</name>
    <dbReference type="NCBI Taxonomy" id="77097"/>
    <lineage>
        <taxon>Bacteria</taxon>
        <taxon>Pseudomonadati</taxon>
        <taxon>Pseudomonadota</taxon>
        <taxon>Gammaproteobacteria</taxon>
        <taxon>Oceanospirillales</taxon>
        <taxon>Halomonadaceae</taxon>
        <taxon>Vreelandella</taxon>
    </lineage>
</organism>
<feature type="domain" description="GGDEF" evidence="3">
    <location>
        <begin position="336"/>
        <end position="469"/>
    </location>
</feature>
<dbReference type="Gene3D" id="3.30.70.270">
    <property type="match status" value="1"/>
</dbReference>
<dbReference type="SMART" id="SM00065">
    <property type="entry name" value="GAF"/>
    <property type="match status" value="1"/>
</dbReference>
<dbReference type="SUPFAM" id="SSF55073">
    <property type="entry name" value="Nucleotide cyclase"/>
    <property type="match status" value="1"/>
</dbReference>
<feature type="domain" description="PAS" evidence="2">
    <location>
        <begin position="191"/>
        <end position="245"/>
    </location>
</feature>
<dbReference type="FunFam" id="3.30.70.270:FF:000001">
    <property type="entry name" value="Diguanylate cyclase domain protein"/>
    <property type="match status" value="1"/>
</dbReference>
<dbReference type="NCBIfam" id="TIGR00229">
    <property type="entry name" value="sensory_box"/>
    <property type="match status" value="1"/>
</dbReference>
<dbReference type="InterPro" id="IPR003018">
    <property type="entry name" value="GAF"/>
</dbReference>
<evidence type="ECO:0000313" key="4">
    <source>
        <dbReference type="EMBL" id="SEN49442.1"/>
    </source>
</evidence>
<accession>A0A1H8GZB6</accession>
<sequence length="476" mass="53646">MSHLLPPNENARLAALNELALLDTPNEPVFDRITRLVTVLLGVPQSTITLIDSDRQWFKSQVGINISETPRDVAFCAYTVLEASPLVVKDALQDERFATNPFVTRPDGIRFYAGIPLKNSQGLVLGSLCAMDSKPRQLSAQEQAALQDLADIVTGEIHLRERLIKEQKNSIATQKALTELHQSLEQQIERRTRELNLVIESAYDAYLSIDAQERVLDWNRAAESIFGWSRKEALMRPLTALMFPQGLPNQDESAPISCEATRRDGVRLPVEVRLKSYEINGRMRRSLFIHDITERQQLERLRDQQAREDVLTRLPNRRALDERLSEAMARVRRTLNPLAVLFLDLDGFKRVNDQHGHAMGDELLRDVAKRLQYAVRETDFVARWAGDEFVVLLEGVTAEALEPLAQKLIRLIEEPLHVGSSTLRVSTSIGVALFLPGASETAQELLKRADVAMYMAKRAGKARIELARPADITPKT</sequence>
<dbReference type="Pfam" id="PF00989">
    <property type="entry name" value="PAS"/>
    <property type="match status" value="1"/>
</dbReference>
<dbReference type="InterPro" id="IPR043128">
    <property type="entry name" value="Rev_trsase/Diguanyl_cyclase"/>
</dbReference>
<dbReference type="SMART" id="SM00091">
    <property type="entry name" value="PAS"/>
    <property type="match status" value="1"/>
</dbReference>
<dbReference type="PANTHER" id="PTHR44757:SF2">
    <property type="entry name" value="BIOFILM ARCHITECTURE MAINTENANCE PROTEIN MBAA"/>
    <property type="match status" value="1"/>
</dbReference>
<dbReference type="InterPro" id="IPR000014">
    <property type="entry name" value="PAS"/>
</dbReference>
<reference evidence="4 5" key="1">
    <citation type="submission" date="2016-10" db="EMBL/GenBank/DDBJ databases">
        <authorList>
            <person name="de Groot N.N."/>
        </authorList>
    </citation>
    <scope>NUCLEOTIDE SEQUENCE [LARGE SCALE GENOMIC DNA]</scope>
    <source>
        <strain evidence="4 5">558</strain>
    </source>
</reference>
<dbReference type="GO" id="GO:0003824">
    <property type="term" value="F:catalytic activity"/>
    <property type="evidence" value="ECO:0007669"/>
    <property type="project" value="UniProtKB-ARBA"/>
</dbReference>
<dbReference type="InterPro" id="IPR035965">
    <property type="entry name" value="PAS-like_dom_sf"/>
</dbReference>
<dbReference type="Proteomes" id="UP000199493">
    <property type="component" value="Unassembled WGS sequence"/>
</dbReference>
<dbReference type="InterPro" id="IPR000160">
    <property type="entry name" value="GGDEF_dom"/>
</dbReference>
<protein>
    <submittedName>
        <fullName evidence="4">PAS domain S-box-containing protein/diguanylate cyclase (GGDEF) domain-containing protein</fullName>
    </submittedName>
</protein>
<dbReference type="CDD" id="cd00130">
    <property type="entry name" value="PAS"/>
    <property type="match status" value="1"/>
</dbReference>
<evidence type="ECO:0000259" key="2">
    <source>
        <dbReference type="PROSITE" id="PS50112"/>
    </source>
</evidence>
<dbReference type="InterPro" id="IPR029016">
    <property type="entry name" value="GAF-like_dom_sf"/>
</dbReference>
<dbReference type="STRING" id="77097.SAMN04490369_101354"/>
<dbReference type="SUPFAM" id="SSF55781">
    <property type="entry name" value="GAF domain-like"/>
    <property type="match status" value="1"/>
</dbReference>
<dbReference type="RefSeq" id="WP_089675143.1">
    <property type="nucleotide sequence ID" value="NZ_FODB01000013.1"/>
</dbReference>
<dbReference type="PROSITE" id="PS50887">
    <property type="entry name" value="GGDEF"/>
    <property type="match status" value="1"/>
</dbReference>
<evidence type="ECO:0000256" key="1">
    <source>
        <dbReference type="ARBA" id="ARBA00001946"/>
    </source>
</evidence>
<dbReference type="CDD" id="cd01949">
    <property type="entry name" value="GGDEF"/>
    <property type="match status" value="1"/>
</dbReference>
<dbReference type="InterPro" id="IPR029787">
    <property type="entry name" value="Nucleotide_cyclase"/>
</dbReference>
<gene>
    <name evidence="4" type="ORF">SAMN04490369_101354</name>
</gene>
<dbReference type="SMART" id="SM00267">
    <property type="entry name" value="GGDEF"/>
    <property type="match status" value="1"/>
</dbReference>
<dbReference type="SUPFAM" id="SSF55785">
    <property type="entry name" value="PYP-like sensor domain (PAS domain)"/>
    <property type="match status" value="1"/>
</dbReference>
<name>A0A1H8GZB6_9GAMM</name>
<dbReference type="InterPro" id="IPR052155">
    <property type="entry name" value="Biofilm_reg_signaling"/>
</dbReference>
<evidence type="ECO:0000259" key="3">
    <source>
        <dbReference type="PROSITE" id="PS50887"/>
    </source>
</evidence>
<proteinExistence type="predicted"/>
<dbReference type="Pfam" id="PF01590">
    <property type="entry name" value="GAF"/>
    <property type="match status" value="1"/>
</dbReference>
<dbReference type="GO" id="GO:0006355">
    <property type="term" value="P:regulation of DNA-templated transcription"/>
    <property type="evidence" value="ECO:0007669"/>
    <property type="project" value="InterPro"/>
</dbReference>
<dbReference type="NCBIfam" id="TIGR00254">
    <property type="entry name" value="GGDEF"/>
    <property type="match status" value="1"/>
</dbReference>
<dbReference type="Pfam" id="PF00990">
    <property type="entry name" value="GGDEF"/>
    <property type="match status" value="1"/>
</dbReference>
<comment type="cofactor">
    <cofactor evidence="1">
        <name>Mg(2+)</name>
        <dbReference type="ChEBI" id="CHEBI:18420"/>
    </cofactor>
</comment>
<dbReference type="PROSITE" id="PS50112">
    <property type="entry name" value="PAS"/>
    <property type="match status" value="1"/>
</dbReference>
<dbReference type="InterPro" id="IPR013767">
    <property type="entry name" value="PAS_fold"/>
</dbReference>
<dbReference type="Gene3D" id="3.30.450.20">
    <property type="entry name" value="PAS domain"/>
    <property type="match status" value="1"/>
</dbReference>
<dbReference type="PANTHER" id="PTHR44757">
    <property type="entry name" value="DIGUANYLATE CYCLASE DGCP"/>
    <property type="match status" value="1"/>
</dbReference>
<dbReference type="EMBL" id="FODB01000013">
    <property type="protein sequence ID" value="SEN49442.1"/>
    <property type="molecule type" value="Genomic_DNA"/>
</dbReference>
<evidence type="ECO:0000313" key="5">
    <source>
        <dbReference type="Proteomes" id="UP000199493"/>
    </source>
</evidence>
<dbReference type="Gene3D" id="3.30.450.40">
    <property type="match status" value="1"/>
</dbReference>
<dbReference type="AlphaFoldDB" id="A0A1H8GZB6"/>